<keyword evidence="4" id="KW-0862">Zinc</keyword>
<dbReference type="VEuPathDB" id="FungiDB:KRP22_3454"/>
<dbReference type="GO" id="GO:0005634">
    <property type="term" value="C:nucleus"/>
    <property type="evidence" value="ECO:0000318"/>
    <property type="project" value="GO_Central"/>
</dbReference>
<dbReference type="HOGENOM" id="CLU_057431_1_1_1"/>
<evidence type="ECO:0000256" key="4">
    <source>
        <dbReference type="ARBA" id="ARBA00022833"/>
    </source>
</evidence>
<dbReference type="PANTHER" id="PTHR19818:SF139">
    <property type="entry name" value="PAIR-RULE PROTEIN ODD-PAIRED"/>
    <property type="match status" value="1"/>
</dbReference>
<feature type="region of interest" description="Disordered" evidence="6">
    <location>
        <begin position="223"/>
        <end position="246"/>
    </location>
</feature>
<feature type="compositionally biased region" description="Basic and acidic residues" evidence="6">
    <location>
        <begin position="236"/>
        <end position="246"/>
    </location>
</feature>
<feature type="domain" description="C2H2-type" evidence="7">
    <location>
        <begin position="98"/>
        <end position="127"/>
    </location>
</feature>
<reference evidence="8" key="2">
    <citation type="submission" date="2015-06" db="UniProtKB">
        <authorList>
            <consortium name="EnsemblProtists"/>
        </authorList>
    </citation>
    <scope>IDENTIFICATION</scope>
    <source>
        <strain evidence="8">Pr102</strain>
    </source>
</reference>
<dbReference type="GO" id="GO:0008270">
    <property type="term" value="F:zinc ion binding"/>
    <property type="evidence" value="ECO:0007669"/>
    <property type="project" value="UniProtKB-KW"/>
</dbReference>
<dbReference type="PANTHER" id="PTHR19818">
    <property type="entry name" value="ZINC FINGER PROTEIN ZIC AND GLI"/>
    <property type="match status" value="1"/>
</dbReference>
<keyword evidence="2" id="KW-0677">Repeat</keyword>
<dbReference type="OMA" id="TRRCKFA"/>
<sequence>MSTSVYQFVSTMTPRFATEVLKPLALSSPSSPALSFLSYQCGECPRQFTRRYALQEHLATHTGEKPYVCPARGCSKRFSTTSNLARHRRLHGDELQPLACPAPACAKTFTTAHKLQRHLRVHMGTPTRRCKFANCSKSFSSTGNLNRHMRNQHIRFGHPLASDAKREEQSPTSVDASVFVWGSDTSAVQVTPIGEDLKLDASGEHDVSDEELLDVLSCLLDDESTTSSKEEAEETATDKETSSVDL</sequence>
<dbReference type="FunFam" id="3.30.160.60:FF:000072">
    <property type="entry name" value="zinc finger protein 143 isoform X1"/>
    <property type="match status" value="1"/>
</dbReference>
<name>H3GJW3_PHYRM</name>
<keyword evidence="3 5" id="KW-0863">Zinc-finger</keyword>
<dbReference type="InterPro" id="IPR050329">
    <property type="entry name" value="GLI_C2H2-zinc-finger"/>
</dbReference>
<dbReference type="FunFam" id="3.30.160.60:FF:002343">
    <property type="entry name" value="Zinc finger protein 33A"/>
    <property type="match status" value="1"/>
</dbReference>
<dbReference type="AlphaFoldDB" id="H3GJW3"/>
<feature type="domain" description="C2H2-type" evidence="7">
    <location>
        <begin position="128"/>
        <end position="153"/>
    </location>
</feature>
<dbReference type="PROSITE" id="PS50157">
    <property type="entry name" value="ZINC_FINGER_C2H2_2"/>
    <property type="match status" value="4"/>
</dbReference>
<protein>
    <recommendedName>
        <fullName evidence="7">C2H2-type domain-containing protein</fullName>
    </recommendedName>
</protein>
<dbReference type="PROSITE" id="PS00028">
    <property type="entry name" value="ZINC_FINGER_C2H2_1"/>
    <property type="match status" value="4"/>
</dbReference>
<dbReference type="InterPro" id="IPR013087">
    <property type="entry name" value="Znf_C2H2_type"/>
</dbReference>
<keyword evidence="9" id="KW-1185">Reference proteome</keyword>
<evidence type="ECO:0000256" key="3">
    <source>
        <dbReference type="ARBA" id="ARBA00022771"/>
    </source>
</evidence>
<dbReference type="InParanoid" id="H3GJW3"/>
<dbReference type="EMBL" id="DS566015">
    <property type="status" value="NOT_ANNOTATED_CDS"/>
    <property type="molecule type" value="Genomic_DNA"/>
</dbReference>
<evidence type="ECO:0000256" key="2">
    <source>
        <dbReference type="ARBA" id="ARBA00022737"/>
    </source>
</evidence>
<evidence type="ECO:0000313" key="8">
    <source>
        <dbReference type="EnsemblProtists" id="Phyra76486"/>
    </source>
</evidence>
<dbReference type="PROSITE" id="PS00018">
    <property type="entry name" value="EF_HAND_1"/>
    <property type="match status" value="1"/>
</dbReference>
<dbReference type="eggNOG" id="KOG1721">
    <property type="taxonomic scope" value="Eukaryota"/>
</dbReference>
<keyword evidence="1" id="KW-0479">Metal-binding</keyword>
<dbReference type="Gene3D" id="3.30.160.60">
    <property type="entry name" value="Classic Zinc Finger"/>
    <property type="match status" value="4"/>
</dbReference>
<dbReference type="SMART" id="SM00355">
    <property type="entry name" value="ZnF_C2H2"/>
    <property type="match status" value="4"/>
</dbReference>
<evidence type="ECO:0000256" key="5">
    <source>
        <dbReference type="PROSITE-ProRule" id="PRU00042"/>
    </source>
</evidence>
<dbReference type="GO" id="GO:0000981">
    <property type="term" value="F:DNA-binding transcription factor activity, RNA polymerase II-specific"/>
    <property type="evidence" value="ECO:0000318"/>
    <property type="project" value="GO_Central"/>
</dbReference>
<evidence type="ECO:0000256" key="6">
    <source>
        <dbReference type="SAM" id="MobiDB-lite"/>
    </source>
</evidence>
<dbReference type="InterPro" id="IPR018247">
    <property type="entry name" value="EF_Hand_1_Ca_BS"/>
</dbReference>
<feature type="domain" description="C2H2-type" evidence="7">
    <location>
        <begin position="67"/>
        <end position="96"/>
    </location>
</feature>
<dbReference type="EnsemblProtists" id="Phyra76486">
    <property type="protein sequence ID" value="Phyra76486"/>
    <property type="gene ID" value="Phyra76486"/>
</dbReference>
<evidence type="ECO:0000256" key="1">
    <source>
        <dbReference type="ARBA" id="ARBA00022723"/>
    </source>
</evidence>
<dbReference type="Proteomes" id="UP000005238">
    <property type="component" value="Unassembled WGS sequence"/>
</dbReference>
<dbReference type="GO" id="GO:0045944">
    <property type="term" value="P:positive regulation of transcription by RNA polymerase II"/>
    <property type="evidence" value="ECO:0007669"/>
    <property type="project" value="UniProtKB-ARBA"/>
</dbReference>
<organism evidence="8 9">
    <name type="scientific">Phytophthora ramorum</name>
    <name type="common">Sudden oak death agent</name>
    <dbReference type="NCBI Taxonomy" id="164328"/>
    <lineage>
        <taxon>Eukaryota</taxon>
        <taxon>Sar</taxon>
        <taxon>Stramenopiles</taxon>
        <taxon>Oomycota</taxon>
        <taxon>Peronosporomycetes</taxon>
        <taxon>Peronosporales</taxon>
        <taxon>Peronosporaceae</taxon>
        <taxon>Phytophthora</taxon>
    </lineage>
</organism>
<dbReference type="VEuPathDB" id="FungiDB:KRP23_3319"/>
<dbReference type="InterPro" id="IPR036236">
    <property type="entry name" value="Znf_C2H2_sf"/>
</dbReference>
<dbReference type="SUPFAM" id="SSF57667">
    <property type="entry name" value="beta-beta-alpha zinc fingers"/>
    <property type="match status" value="2"/>
</dbReference>
<reference evidence="9" key="1">
    <citation type="journal article" date="2006" name="Science">
        <title>Phytophthora genome sequences uncover evolutionary origins and mechanisms of pathogenesis.</title>
        <authorList>
            <person name="Tyler B.M."/>
            <person name="Tripathy S."/>
            <person name="Zhang X."/>
            <person name="Dehal P."/>
            <person name="Jiang R.H."/>
            <person name="Aerts A."/>
            <person name="Arredondo F.D."/>
            <person name="Baxter L."/>
            <person name="Bensasson D."/>
            <person name="Beynon J.L."/>
            <person name="Chapman J."/>
            <person name="Damasceno C.M."/>
            <person name="Dorrance A.E."/>
            <person name="Dou D."/>
            <person name="Dickerman A.W."/>
            <person name="Dubchak I.L."/>
            <person name="Garbelotto M."/>
            <person name="Gijzen M."/>
            <person name="Gordon S.G."/>
            <person name="Govers F."/>
            <person name="Grunwald N.J."/>
            <person name="Huang W."/>
            <person name="Ivors K.L."/>
            <person name="Jones R.W."/>
            <person name="Kamoun S."/>
            <person name="Krampis K."/>
            <person name="Lamour K.H."/>
            <person name="Lee M.K."/>
            <person name="McDonald W.H."/>
            <person name="Medina M."/>
            <person name="Meijer H.J."/>
            <person name="Nordberg E.K."/>
            <person name="Maclean D.J."/>
            <person name="Ospina-Giraldo M.D."/>
            <person name="Morris P.F."/>
            <person name="Phuntumart V."/>
            <person name="Putnam N.H."/>
            <person name="Rash S."/>
            <person name="Rose J.K."/>
            <person name="Sakihama Y."/>
            <person name="Salamov A.A."/>
            <person name="Savidor A."/>
            <person name="Scheuring C.F."/>
            <person name="Smith B.M."/>
            <person name="Sobral B.W."/>
            <person name="Terry A."/>
            <person name="Torto-Alalibo T.A."/>
            <person name="Win J."/>
            <person name="Xu Z."/>
            <person name="Zhang H."/>
            <person name="Grigoriev I.V."/>
            <person name="Rokhsar D.S."/>
            <person name="Boore J.L."/>
        </authorList>
    </citation>
    <scope>NUCLEOTIDE SEQUENCE [LARGE SCALE GENOMIC DNA]</scope>
    <source>
        <strain evidence="9">Pr102</strain>
    </source>
</reference>
<accession>H3GJW3</accession>
<dbReference type="Pfam" id="PF00096">
    <property type="entry name" value="zf-C2H2"/>
    <property type="match status" value="4"/>
</dbReference>
<dbReference type="GO" id="GO:0000978">
    <property type="term" value="F:RNA polymerase II cis-regulatory region sequence-specific DNA binding"/>
    <property type="evidence" value="ECO:0000318"/>
    <property type="project" value="GO_Central"/>
</dbReference>
<evidence type="ECO:0000313" key="9">
    <source>
        <dbReference type="Proteomes" id="UP000005238"/>
    </source>
</evidence>
<proteinExistence type="predicted"/>
<dbReference type="GO" id="GO:0006357">
    <property type="term" value="P:regulation of transcription by RNA polymerase II"/>
    <property type="evidence" value="ECO:0000318"/>
    <property type="project" value="GO_Central"/>
</dbReference>
<dbReference type="STRING" id="164328.H3GJW3"/>
<feature type="domain" description="C2H2-type" evidence="7">
    <location>
        <begin position="39"/>
        <end position="66"/>
    </location>
</feature>
<evidence type="ECO:0000259" key="7">
    <source>
        <dbReference type="PROSITE" id="PS50157"/>
    </source>
</evidence>